<accession>A0ACC2X8H7</accession>
<evidence type="ECO:0000313" key="1">
    <source>
        <dbReference type="EMBL" id="KAJ9120354.1"/>
    </source>
</evidence>
<gene>
    <name evidence="1" type="ORF">QFC24_005308</name>
</gene>
<organism evidence="1 2">
    <name type="scientific">Naganishia onofrii</name>
    <dbReference type="NCBI Taxonomy" id="1851511"/>
    <lineage>
        <taxon>Eukaryota</taxon>
        <taxon>Fungi</taxon>
        <taxon>Dikarya</taxon>
        <taxon>Basidiomycota</taxon>
        <taxon>Agaricomycotina</taxon>
        <taxon>Tremellomycetes</taxon>
        <taxon>Filobasidiales</taxon>
        <taxon>Filobasidiaceae</taxon>
        <taxon>Naganishia</taxon>
    </lineage>
</organism>
<keyword evidence="2" id="KW-1185">Reference proteome</keyword>
<comment type="caution">
    <text evidence="1">The sequence shown here is derived from an EMBL/GenBank/DDBJ whole genome shotgun (WGS) entry which is preliminary data.</text>
</comment>
<evidence type="ECO:0000313" key="2">
    <source>
        <dbReference type="Proteomes" id="UP001234202"/>
    </source>
</evidence>
<proteinExistence type="predicted"/>
<dbReference type="EMBL" id="JASBWV010000021">
    <property type="protein sequence ID" value="KAJ9120354.1"/>
    <property type="molecule type" value="Genomic_DNA"/>
</dbReference>
<reference evidence="1" key="1">
    <citation type="submission" date="2023-04" db="EMBL/GenBank/DDBJ databases">
        <title>Draft Genome sequencing of Naganishia species isolated from polar environments using Oxford Nanopore Technology.</title>
        <authorList>
            <person name="Leo P."/>
            <person name="Venkateswaran K."/>
        </authorList>
    </citation>
    <scope>NUCLEOTIDE SEQUENCE</scope>
    <source>
        <strain evidence="1">DBVPG 5303</strain>
    </source>
</reference>
<dbReference type="Proteomes" id="UP001234202">
    <property type="component" value="Unassembled WGS sequence"/>
</dbReference>
<name>A0ACC2X8H7_9TREE</name>
<protein>
    <submittedName>
        <fullName evidence="1">Uncharacterized protein</fullName>
    </submittedName>
</protein>
<sequence length="326" mass="35402">MAKTGSPWGKTHSKSKIEEWLQVRQKFKPAKVRPSLLFAALQEVVTEVKEIVSSKASHDEVDTSVPGMLKKKGVLHKVALEYVQPPHISKAVVDASVWKTNAKGNPDRVEKPTNVTQPIAIKSEMCQNDAPPKSTVQQAVEKPSWQVKNGFSQADIVPDQLSMRSIDTLALLQAFKKQRKGQRKIARRSRSTAEVSRVTKVDARGGTLSTSNAQAVNVRVKDEGRSAPSRSGGSLIHAATANTSLNDADARGSMQTTENGKSQVTGSLSLQSLDILNLSSRTGTSPDQSSLLSMDSQAKPTENSELVSRPPTPSSIIEWRSPLTEY</sequence>